<gene>
    <name evidence="16" type="ORF">BDZ90DRAFT_262434</name>
</gene>
<keyword evidence="8 16" id="KW-0378">Hydrolase</keyword>
<evidence type="ECO:0000256" key="6">
    <source>
        <dbReference type="ARBA" id="ARBA00021795"/>
    </source>
</evidence>
<dbReference type="InterPro" id="IPR050887">
    <property type="entry name" value="Beta-mannosidase_GH2"/>
</dbReference>
<name>A0A316UJB7_9BASI</name>
<dbReference type="RefSeq" id="XP_025359999.1">
    <property type="nucleotide sequence ID" value="XM_025508481.1"/>
</dbReference>
<feature type="chain" id="PRO_5016306994" description="Beta-mannosidase A" evidence="13">
    <location>
        <begin position="20"/>
        <end position="1109"/>
    </location>
</feature>
<dbReference type="InterPro" id="IPR017853">
    <property type="entry name" value="GH"/>
</dbReference>
<evidence type="ECO:0000313" key="16">
    <source>
        <dbReference type="EMBL" id="PWN25387.1"/>
    </source>
</evidence>
<accession>A0A316UJB7</accession>
<dbReference type="Gene3D" id="2.60.40.10">
    <property type="entry name" value="Immunoglobulins"/>
    <property type="match status" value="2"/>
</dbReference>
<evidence type="ECO:0000256" key="2">
    <source>
        <dbReference type="ARBA" id="ARBA00004613"/>
    </source>
</evidence>
<evidence type="ECO:0000256" key="1">
    <source>
        <dbReference type="ARBA" id="ARBA00000829"/>
    </source>
</evidence>
<dbReference type="GO" id="GO:0006516">
    <property type="term" value="P:glycoprotein catabolic process"/>
    <property type="evidence" value="ECO:0007669"/>
    <property type="project" value="TreeGrafter"/>
</dbReference>
<protein>
    <recommendedName>
        <fullName evidence="6">Beta-mannosidase A</fullName>
        <ecNumber evidence="5">3.2.1.25</ecNumber>
    </recommendedName>
    <alternativeName>
        <fullName evidence="11">Mannanase A</fullName>
    </alternativeName>
</protein>
<reference evidence="16 17" key="1">
    <citation type="journal article" date="2018" name="Mol. Biol. Evol.">
        <title>Broad Genomic Sampling Reveals a Smut Pathogenic Ancestry of the Fungal Clade Ustilaginomycotina.</title>
        <authorList>
            <person name="Kijpornyongpan T."/>
            <person name="Mondo S.J."/>
            <person name="Barry K."/>
            <person name="Sandor L."/>
            <person name="Lee J."/>
            <person name="Lipzen A."/>
            <person name="Pangilinan J."/>
            <person name="LaButti K."/>
            <person name="Hainaut M."/>
            <person name="Henrissat B."/>
            <person name="Grigoriev I.V."/>
            <person name="Spatafora J.W."/>
            <person name="Aime M.C."/>
        </authorList>
    </citation>
    <scope>NUCLEOTIDE SEQUENCE [LARGE SCALE GENOMIC DNA]</scope>
    <source>
        <strain evidence="16 17">MCA 5214</strain>
    </source>
</reference>
<dbReference type="SUPFAM" id="SSF49785">
    <property type="entry name" value="Galactose-binding domain-like"/>
    <property type="match status" value="1"/>
</dbReference>
<feature type="domain" description="Beta-mannosidase Ig-fold" evidence="14">
    <location>
        <begin position="987"/>
        <end position="1100"/>
    </location>
</feature>
<evidence type="ECO:0000256" key="12">
    <source>
        <dbReference type="SAM" id="MobiDB-lite"/>
    </source>
</evidence>
<evidence type="ECO:0000313" key="17">
    <source>
        <dbReference type="Proteomes" id="UP000245884"/>
    </source>
</evidence>
<evidence type="ECO:0000256" key="3">
    <source>
        <dbReference type="ARBA" id="ARBA00007483"/>
    </source>
</evidence>
<evidence type="ECO:0000256" key="8">
    <source>
        <dbReference type="ARBA" id="ARBA00022801"/>
    </source>
</evidence>
<dbReference type="GO" id="GO:0004567">
    <property type="term" value="F:beta-mannosidase activity"/>
    <property type="evidence" value="ECO:0007669"/>
    <property type="project" value="UniProtKB-EC"/>
</dbReference>
<keyword evidence="13" id="KW-0732">Signal</keyword>
<dbReference type="EC" id="3.2.1.25" evidence="5"/>
<evidence type="ECO:0000256" key="10">
    <source>
        <dbReference type="ARBA" id="ARBA00023295"/>
    </source>
</evidence>
<feature type="region of interest" description="Disordered" evidence="12">
    <location>
        <begin position="1044"/>
        <end position="1070"/>
    </location>
</feature>
<dbReference type="Pfam" id="PF17753">
    <property type="entry name" value="Ig_mannosidase"/>
    <property type="match status" value="1"/>
</dbReference>
<comment type="catalytic activity">
    <reaction evidence="1">
        <text>Hydrolysis of terminal, non-reducing beta-D-mannose residues in beta-D-mannosides.</text>
        <dbReference type="EC" id="3.2.1.25"/>
    </reaction>
</comment>
<evidence type="ECO:0000256" key="7">
    <source>
        <dbReference type="ARBA" id="ARBA00022525"/>
    </source>
</evidence>
<proteinExistence type="inferred from homology"/>
<dbReference type="InterPro" id="IPR008979">
    <property type="entry name" value="Galactose-bd-like_sf"/>
</dbReference>
<dbReference type="UniPathway" id="UPA00280"/>
<organism evidence="16 17">
    <name type="scientific">Jaminaea rosea</name>
    <dbReference type="NCBI Taxonomy" id="1569628"/>
    <lineage>
        <taxon>Eukaryota</taxon>
        <taxon>Fungi</taxon>
        <taxon>Dikarya</taxon>
        <taxon>Basidiomycota</taxon>
        <taxon>Ustilaginomycotina</taxon>
        <taxon>Exobasidiomycetes</taxon>
        <taxon>Microstromatales</taxon>
        <taxon>Microstromatales incertae sedis</taxon>
        <taxon>Jaminaea</taxon>
    </lineage>
</organism>
<dbReference type="Gene3D" id="2.60.120.260">
    <property type="entry name" value="Galactose-binding domain-like"/>
    <property type="match status" value="1"/>
</dbReference>
<keyword evidence="10" id="KW-0326">Glycosidase</keyword>
<keyword evidence="9" id="KW-0325">Glycoprotein</keyword>
<dbReference type="InterPro" id="IPR041625">
    <property type="entry name" value="Beta-mannosidase_Ig"/>
</dbReference>
<keyword evidence="17" id="KW-1185">Reference proteome</keyword>
<feature type="signal peptide" evidence="13">
    <location>
        <begin position="1"/>
        <end position="19"/>
    </location>
</feature>
<dbReference type="GO" id="GO:0005576">
    <property type="term" value="C:extracellular region"/>
    <property type="evidence" value="ECO:0007669"/>
    <property type="project" value="UniProtKB-SubCell"/>
</dbReference>
<dbReference type="GeneID" id="37030304"/>
<evidence type="ECO:0000256" key="5">
    <source>
        <dbReference type="ARBA" id="ARBA00012754"/>
    </source>
</evidence>
<evidence type="ECO:0000256" key="11">
    <source>
        <dbReference type="ARBA" id="ARBA00031061"/>
    </source>
</evidence>
<comment type="similarity">
    <text evidence="3">Belongs to the glycosyl hydrolase 2 family. Beta-mannosidase A subfamily.</text>
</comment>
<dbReference type="Pfam" id="PF22666">
    <property type="entry name" value="Glyco_hydro_2_N2"/>
    <property type="match status" value="1"/>
</dbReference>
<dbReference type="SUPFAM" id="SSF49303">
    <property type="entry name" value="beta-Galactosidase/glucuronidase domain"/>
    <property type="match status" value="1"/>
</dbReference>
<dbReference type="InterPro" id="IPR036156">
    <property type="entry name" value="Beta-gal/glucu_dom_sf"/>
</dbReference>
<evidence type="ECO:0000259" key="15">
    <source>
        <dbReference type="Pfam" id="PF22666"/>
    </source>
</evidence>
<dbReference type="Gene3D" id="3.20.20.80">
    <property type="entry name" value="Glycosidases"/>
    <property type="match status" value="1"/>
</dbReference>
<dbReference type="SUPFAM" id="SSF51445">
    <property type="entry name" value="(Trans)glycosidases"/>
    <property type="match status" value="1"/>
</dbReference>
<sequence length="1109" mass="123486">MTAAFALLVLVALMAMASALPKVLPKSGSSPHAYDSLYHPVEGPKVYPLSSTESHAWPLPLAWTQSTQSLAHASLGDDTLSPAAGLNWHLTNFNGSIEIPALFPSQAHLDLIQAGTIREPSIELDEGPARWIINDTWTWTASLLPLAKAISAHKELLLFFRGLDTVCKIFVGGEPLAVTDNEFREYLFLNATPLLKDAASIGSNLTLIFQSAANYSKQASIDHPHTPWPDGLAQTYQYPYRQDIRKGQSDFGWDWGPAYLPTGPVRPAYIVGLDDENDANRTSVDGNSTSLFVARSSLDVYREGSFNNLPPNQHASWIVNATMDIYALHDLPGAQLDITVLGTKHAATNVTLSRPLRAGLNEGVWATMKVPATGPNAPDLWWPARHGKPTLYDVEMGLTAPRLRDTRTSWRKRTGFRTIVVNQEPVTTAEVARGWAPGSHWQVEVNGKPVYTHGANLIPLDTFAPRVSLDSIDWLTSSVLATGGNLIRIWGGGIYQPDALYDLCDEKGIMLWSETIFADSMYPINPPFLESVRHEVRENVLRLNHHPSQMLWAGNNEGEPVLFLVADGPKVSKENRTRFYREYELLFDEVILGEVKGHSRKDSYIPSSTTYGYKKLDPYVPRYKDFPKNEVHGNGEYYGYSAPQFFNTSAYTFSSPFRMVNEYGMHAMASTHGLERVLAPATSAPQQWSFNSTQIVSHNKHSPPGNLTFPFFPEDGQGQMSDAVKLYLPTPAARANGTLQIRQWSYATQLIQLIYVAQAQTLEYRHRGIGPQRNSGAVYWQLNDVWPGSTSWSSIELGGRWKPLHYGMAKAQAPLVVYANWNATIVGEEPTLSLVALWDRETAPNGGKVRATWYDWEGKAVGASREYEIDIDQKDSEANEQDTVGGQVITSPAPLAKYVSPGVDTTAVWLHLEVKADSISTAAGAQQESYSWEDFWTPPGNLASPATLKALQELGQGKVELRELRRGSEKEPDDDRRVSEGRKSVTRRFEVVNTGTKVAPYVWLDHPEGTLGWFEEEHSGAKSVAHGSIRRSRQQRQSVLLREEDQTSRVIHTRAGSRDHGSSPKAKPNNLFWLRPGERRVVRFVQRYGGQKEEGHFDVWSLAELLRKT</sequence>
<dbReference type="STRING" id="1569628.A0A316UJB7"/>
<dbReference type="PANTHER" id="PTHR43730:SF5">
    <property type="entry name" value="BETA-MANNOSIDASE A"/>
    <property type="match status" value="1"/>
</dbReference>
<evidence type="ECO:0000259" key="14">
    <source>
        <dbReference type="Pfam" id="PF17753"/>
    </source>
</evidence>
<dbReference type="Proteomes" id="UP000245884">
    <property type="component" value="Unassembled WGS sequence"/>
</dbReference>
<evidence type="ECO:0000256" key="9">
    <source>
        <dbReference type="ARBA" id="ARBA00023180"/>
    </source>
</evidence>
<dbReference type="AlphaFoldDB" id="A0A316UJB7"/>
<dbReference type="InterPro" id="IPR054593">
    <property type="entry name" value="Beta-mannosidase-like_N2"/>
</dbReference>
<comment type="subcellular location">
    <subcellularLocation>
        <location evidence="2">Secreted</location>
    </subcellularLocation>
</comment>
<dbReference type="OrthoDB" id="2866996at2759"/>
<comment type="subunit">
    <text evidence="4">Homodimer.</text>
</comment>
<feature type="domain" description="Beta-mannosidase-like galactose-binding" evidence="15">
    <location>
        <begin position="88"/>
        <end position="266"/>
    </location>
</feature>
<evidence type="ECO:0000256" key="4">
    <source>
        <dbReference type="ARBA" id="ARBA00011738"/>
    </source>
</evidence>
<dbReference type="EMBL" id="KZ819676">
    <property type="protein sequence ID" value="PWN25387.1"/>
    <property type="molecule type" value="Genomic_DNA"/>
</dbReference>
<dbReference type="InterPro" id="IPR013783">
    <property type="entry name" value="Ig-like_fold"/>
</dbReference>
<keyword evidence="7" id="KW-0964">Secreted</keyword>
<evidence type="ECO:0000256" key="13">
    <source>
        <dbReference type="SAM" id="SignalP"/>
    </source>
</evidence>
<dbReference type="PANTHER" id="PTHR43730">
    <property type="entry name" value="BETA-MANNOSIDASE"/>
    <property type="match status" value="1"/>
</dbReference>